<dbReference type="Pfam" id="PF10184">
    <property type="entry name" value="DUF2358"/>
    <property type="match status" value="1"/>
</dbReference>
<evidence type="ECO:0000313" key="2">
    <source>
        <dbReference type="Proteomes" id="UP000516260"/>
    </source>
</evidence>
<sequence>MAVSRWGFTFRVTSVCCPARRQSVKTKSWILSQAFNWQLIYETRAMVCASWAVAPPNSLRYHNTKQLPLSHPLHPAVRPHCEGTGHWEDSISLCELVPQGEVDSLQTVLEIPVCWDGKLGDLLGVPVSSEFCFPLTTVDGRRPDDISVGVIKRQHSCFRSLFEGESCPAPFTSGSHFYCFHCLGREPALSRRTGTQTGAENKHLAVPQHSRAALCSHTETVQSDVEEDGKREEKLALMYERLRTELPRFFQKNHDYSMYSADLEFINGPLNMKTRGRVRYQLFLSLWRLLSLCYYAEVRLEVLKLTKHMEDGTIKARWRVKGLPFHSVLLRFYYKDKSQLYRTSDAFSTFYLGEDGLIHCHRVEKMMPRSTPPCLSGSPSLLADLLALGLQEHGRPLKPAAPPG</sequence>
<dbReference type="PANTHER" id="PTHR31094">
    <property type="entry name" value="RIKEN CDNA 2310061I04 GENE"/>
    <property type="match status" value="1"/>
</dbReference>
<organism evidence="1 2">
    <name type="scientific">Takifugu bimaculatus</name>
    <dbReference type="NCBI Taxonomy" id="433685"/>
    <lineage>
        <taxon>Eukaryota</taxon>
        <taxon>Metazoa</taxon>
        <taxon>Chordata</taxon>
        <taxon>Craniata</taxon>
        <taxon>Vertebrata</taxon>
        <taxon>Euteleostomi</taxon>
        <taxon>Actinopterygii</taxon>
        <taxon>Neopterygii</taxon>
        <taxon>Teleostei</taxon>
        <taxon>Neoteleostei</taxon>
        <taxon>Acanthomorphata</taxon>
        <taxon>Eupercaria</taxon>
        <taxon>Tetraodontiformes</taxon>
        <taxon>Tetradontoidea</taxon>
        <taxon>Tetraodontidae</taxon>
        <taxon>Takifugu</taxon>
    </lineage>
</organism>
<accession>A0A4Z2BLL8</accession>
<name>A0A4Z2BLL8_9TELE</name>
<gene>
    <name evidence="1" type="ORF">fugu_018566</name>
</gene>
<dbReference type="AlphaFoldDB" id="A0A4Z2BLL8"/>
<dbReference type="PANTHER" id="PTHR31094:SF2">
    <property type="entry name" value="RIKEN CDNA 2310061I04 GENE"/>
    <property type="match status" value="1"/>
</dbReference>
<keyword evidence="2" id="KW-1185">Reference proteome</keyword>
<evidence type="ECO:0000313" key="1">
    <source>
        <dbReference type="EMBL" id="TNM93164.1"/>
    </source>
</evidence>
<protein>
    <submittedName>
        <fullName evidence="1">Uncharacterized protein</fullName>
    </submittedName>
</protein>
<comment type="caution">
    <text evidence="1">The sequence shown here is derived from an EMBL/GenBank/DDBJ whole genome shotgun (WGS) entry which is preliminary data.</text>
</comment>
<proteinExistence type="predicted"/>
<dbReference type="EMBL" id="SWLE01000013">
    <property type="protein sequence ID" value="TNM93164.1"/>
    <property type="molecule type" value="Genomic_DNA"/>
</dbReference>
<dbReference type="Proteomes" id="UP000516260">
    <property type="component" value="Chromosome 20"/>
</dbReference>
<dbReference type="InterPro" id="IPR018790">
    <property type="entry name" value="DUF2358"/>
</dbReference>
<reference evidence="1 2" key="1">
    <citation type="submission" date="2019-04" db="EMBL/GenBank/DDBJ databases">
        <title>The sequence and de novo assembly of Takifugu bimaculatus genome using PacBio and Hi-C technologies.</title>
        <authorList>
            <person name="Xu P."/>
            <person name="Liu B."/>
            <person name="Zhou Z."/>
        </authorList>
    </citation>
    <scope>NUCLEOTIDE SEQUENCE [LARGE SCALE GENOMIC DNA]</scope>
    <source>
        <strain evidence="1">TB-2018</strain>
        <tissue evidence="1">Muscle</tissue>
    </source>
</reference>